<name>A0A266QA20_9GAMM</name>
<accession>A0A266QA20</accession>
<dbReference type="HAMAP" id="MF_01440">
    <property type="entry name" value="CheD"/>
    <property type="match status" value="1"/>
</dbReference>
<evidence type="ECO:0000313" key="4">
    <source>
        <dbReference type="EMBL" id="OZY86189.1"/>
    </source>
</evidence>
<keyword evidence="2 3" id="KW-0378">Hydrolase</keyword>
<gene>
    <name evidence="3" type="primary">cheD</name>
    <name evidence="4" type="ORF">CBP51_03930</name>
</gene>
<comment type="function">
    <text evidence="3">Probably deamidates glutamine residues to glutamate on methyl-accepting chemotaxis receptors (MCPs), playing an important role in chemotaxis.</text>
</comment>
<proteinExistence type="inferred from homology"/>
<keyword evidence="5" id="KW-1185">Reference proteome</keyword>
<dbReference type="PANTHER" id="PTHR35147">
    <property type="entry name" value="CHEMORECEPTOR GLUTAMINE DEAMIDASE CHED-RELATED"/>
    <property type="match status" value="1"/>
</dbReference>
<dbReference type="PANTHER" id="PTHR35147:SF2">
    <property type="entry name" value="CHEMORECEPTOR GLUTAMINE DEAMIDASE CHED-RELATED"/>
    <property type="match status" value="1"/>
</dbReference>
<dbReference type="AlphaFoldDB" id="A0A266QA20"/>
<comment type="caution">
    <text evidence="4">The sequence shown here is derived from an EMBL/GenBank/DDBJ whole genome shotgun (WGS) entry which is preliminary data.</text>
</comment>
<dbReference type="EMBL" id="NHNI01000001">
    <property type="protein sequence ID" value="OZY86189.1"/>
    <property type="molecule type" value="Genomic_DNA"/>
</dbReference>
<reference evidence="5" key="1">
    <citation type="submission" date="2017-05" db="EMBL/GenBank/DDBJ databases">
        <authorList>
            <person name="Barney B.M."/>
        </authorList>
    </citation>
    <scope>NUCLEOTIDE SEQUENCE [LARGE SCALE GENOMIC DNA]</scope>
    <source>
        <strain evidence="5">PSBB022</strain>
    </source>
</reference>
<dbReference type="NCBIfam" id="NF010013">
    <property type="entry name" value="PRK13487.1"/>
    <property type="match status" value="1"/>
</dbReference>
<evidence type="ECO:0000256" key="2">
    <source>
        <dbReference type="ARBA" id="ARBA00022801"/>
    </source>
</evidence>
<dbReference type="Gene3D" id="3.30.1330.200">
    <property type="match status" value="1"/>
</dbReference>
<protein>
    <recommendedName>
        <fullName evidence="3">Probable chemoreceptor glutamine deamidase CheD</fullName>
        <ecNumber evidence="3">3.5.1.44</ecNumber>
    </recommendedName>
</protein>
<dbReference type="GO" id="GO:0050568">
    <property type="term" value="F:protein-glutamine glutaminase activity"/>
    <property type="evidence" value="ECO:0007669"/>
    <property type="project" value="UniProtKB-UniRule"/>
</dbReference>
<dbReference type="CDD" id="cd16352">
    <property type="entry name" value="CheD"/>
    <property type="match status" value="1"/>
</dbReference>
<dbReference type="Proteomes" id="UP000216101">
    <property type="component" value="Unassembled WGS sequence"/>
</dbReference>
<dbReference type="GO" id="GO:0006935">
    <property type="term" value="P:chemotaxis"/>
    <property type="evidence" value="ECO:0007669"/>
    <property type="project" value="UniProtKB-UniRule"/>
</dbReference>
<evidence type="ECO:0000256" key="3">
    <source>
        <dbReference type="HAMAP-Rule" id="MF_01440"/>
    </source>
</evidence>
<evidence type="ECO:0000256" key="1">
    <source>
        <dbReference type="ARBA" id="ARBA00022500"/>
    </source>
</evidence>
<evidence type="ECO:0000313" key="5">
    <source>
        <dbReference type="Proteomes" id="UP000216101"/>
    </source>
</evidence>
<comment type="similarity">
    <text evidence="3">Belongs to the CheD family.</text>
</comment>
<organism evidence="4 5">
    <name type="scientific">Cellvibrio mixtus</name>
    <dbReference type="NCBI Taxonomy" id="39650"/>
    <lineage>
        <taxon>Bacteria</taxon>
        <taxon>Pseudomonadati</taxon>
        <taxon>Pseudomonadota</taxon>
        <taxon>Gammaproteobacteria</taxon>
        <taxon>Cellvibrionales</taxon>
        <taxon>Cellvibrionaceae</taxon>
        <taxon>Cellvibrio</taxon>
    </lineage>
</organism>
<dbReference type="EC" id="3.5.1.44" evidence="3"/>
<dbReference type="InterPro" id="IPR005659">
    <property type="entry name" value="Chemorcpt_Glu_NH3ase_CheD"/>
</dbReference>
<dbReference type="SUPFAM" id="SSF64438">
    <property type="entry name" value="CNF1/YfiH-like putative cysteine hydrolases"/>
    <property type="match status" value="1"/>
</dbReference>
<comment type="catalytic activity">
    <reaction evidence="3">
        <text>L-glutaminyl-[protein] + H2O = L-glutamyl-[protein] + NH4(+)</text>
        <dbReference type="Rhea" id="RHEA:16441"/>
        <dbReference type="Rhea" id="RHEA-COMP:10207"/>
        <dbReference type="Rhea" id="RHEA-COMP:10208"/>
        <dbReference type="ChEBI" id="CHEBI:15377"/>
        <dbReference type="ChEBI" id="CHEBI:28938"/>
        <dbReference type="ChEBI" id="CHEBI:29973"/>
        <dbReference type="ChEBI" id="CHEBI:30011"/>
        <dbReference type="EC" id="3.5.1.44"/>
    </reaction>
</comment>
<sequence>MKVPGMKYEQDVHFSPNSYYDRHFDCEAVKILPGEYYVTASNKLIVTVLGSCVAVCLRDRYSGAGGMNHFLLPNDESNQTGLLTESARYGSYAMELLINHLLKIGANRNRLEAKIFGGGNVLRGLTVNNVGERNAEFVLDYLHNEGIPIIAQDLLGSYPRKVYFFPNSGKVMIKKIKSIHNTTIMDRESEYRMRVKYTPKSGDVELFSEN</sequence>
<dbReference type="Pfam" id="PF03975">
    <property type="entry name" value="CheD"/>
    <property type="match status" value="1"/>
</dbReference>
<dbReference type="InterPro" id="IPR038592">
    <property type="entry name" value="CheD-like_sf"/>
</dbReference>
<dbReference type="InterPro" id="IPR011324">
    <property type="entry name" value="Cytotoxic_necrot_fac-like_cat"/>
</dbReference>
<keyword evidence="1 3" id="KW-0145">Chemotaxis</keyword>